<accession>A0A9P4U530</accession>
<dbReference type="AlphaFoldDB" id="A0A9P4U530"/>
<dbReference type="CDD" id="cd02851">
    <property type="entry name" value="E_set_GO_C"/>
    <property type="match status" value="1"/>
</dbReference>
<evidence type="ECO:0000313" key="4">
    <source>
        <dbReference type="EMBL" id="KAF2436673.1"/>
    </source>
</evidence>
<protein>
    <submittedName>
        <fullName evidence="4">Galactose oxidase</fullName>
    </submittedName>
</protein>
<proteinExistence type="predicted"/>
<sequence length="562" mass="61383">MFSEFVSTSISLPPPRFAPLNNHPGYFKLGGSSGVPGMHVAITSNQNVVFLDKVENCTVAKLQNGKNAYSSEYHLEYDTFTPLSYRTNAFCSGGTTTKNGSILSVGGNAPLPDVDPDIGDGFRGIRLYHRAKEVIWRTTNQTWVEPGWQLSTSRWYPSAERLSDARILVCGGSKNGLDPQNPDNNNPTCEILLETGQPTQLTPTKVTFLEKNFQYVMYIALIVLPSCNVFMMAGSSSQVINPRTMQTVRSLPTIPGMLRTYPLTAAIAPLPLSYANAWKSEILVCGGTLTQEIISLTDHTCGRIEPEGTNPTWEMDAMPEGRVMGDSVLLHDGRILIVNGAKEGAAGFGMASQPVTRALLYDPDRPLGKRFTQAATSDIARMYHSAAIQLKDGRIMIAGSNPNEQPVFSANKDHPFPTELRTEFYYPSYITPDVPGLRPTNVKIDSILWCACLEVHTVEFDAPANASSVQVTLMATGFVTHSVHMGQRLLRLHTTGFATGTTGPSRQTIMVESPPNTGIAPAGYYWLCVLVDGYLADSCLDVQIFALLNPRNGASYNYGDTY</sequence>
<dbReference type="InterPro" id="IPR013783">
    <property type="entry name" value="Ig-like_fold"/>
</dbReference>
<dbReference type="InterPro" id="IPR009880">
    <property type="entry name" value="Glyoxal_oxidase_N"/>
</dbReference>
<keyword evidence="5" id="KW-1185">Reference proteome</keyword>
<evidence type="ECO:0000313" key="5">
    <source>
        <dbReference type="Proteomes" id="UP000800235"/>
    </source>
</evidence>
<evidence type="ECO:0000256" key="1">
    <source>
        <dbReference type="ARBA" id="ARBA00022729"/>
    </source>
</evidence>
<dbReference type="PANTHER" id="PTHR32208:SF21">
    <property type="entry name" value="LOW QUALITY PROTEIN: ALDEHYDE OXIDASE GLOX-LIKE"/>
    <property type="match status" value="1"/>
</dbReference>
<dbReference type="Pfam" id="PF09118">
    <property type="entry name" value="GO-like_E_set"/>
    <property type="match status" value="1"/>
</dbReference>
<dbReference type="Gene3D" id="2.60.40.10">
    <property type="entry name" value="Immunoglobulins"/>
    <property type="match status" value="1"/>
</dbReference>
<dbReference type="EMBL" id="MU007010">
    <property type="protein sequence ID" value="KAF2436673.1"/>
    <property type="molecule type" value="Genomic_DNA"/>
</dbReference>
<organism evidence="4 5">
    <name type="scientific">Tothia fuscella</name>
    <dbReference type="NCBI Taxonomy" id="1048955"/>
    <lineage>
        <taxon>Eukaryota</taxon>
        <taxon>Fungi</taxon>
        <taxon>Dikarya</taxon>
        <taxon>Ascomycota</taxon>
        <taxon>Pezizomycotina</taxon>
        <taxon>Dothideomycetes</taxon>
        <taxon>Pleosporomycetidae</taxon>
        <taxon>Venturiales</taxon>
        <taxon>Cylindrosympodiaceae</taxon>
        <taxon>Tothia</taxon>
    </lineage>
</organism>
<dbReference type="SUPFAM" id="SSF81296">
    <property type="entry name" value="E set domains"/>
    <property type="match status" value="1"/>
</dbReference>
<dbReference type="InterPro" id="IPR037293">
    <property type="entry name" value="Gal_Oxidase_central_sf"/>
</dbReference>
<dbReference type="Proteomes" id="UP000800235">
    <property type="component" value="Unassembled WGS sequence"/>
</dbReference>
<dbReference type="SUPFAM" id="SSF50965">
    <property type="entry name" value="Galactose oxidase, central domain"/>
    <property type="match status" value="1"/>
</dbReference>
<name>A0A9P4U530_9PEZI</name>
<dbReference type="InterPro" id="IPR011043">
    <property type="entry name" value="Gal_Oxase/kelch_b-propeller"/>
</dbReference>
<keyword evidence="1" id="KW-0732">Signal</keyword>
<evidence type="ECO:0000259" key="3">
    <source>
        <dbReference type="Pfam" id="PF09118"/>
    </source>
</evidence>
<dbReference type="PANTHER" id="PTHR32208">
    <property type="entry name" value="SECRETED PROTEIN-RELATED"/>
    <property type="match status" value="1"/>
</dbReference>
<reference evidence="4" key="1">
    <citation type="journal article" date="2020" name="Stud. Mycol.">
        <title>101 Dothideomycetes genomes: a test case for predicting lifestyles and emergence of pathogens.</title>
        <authorList>
            <person name="Haridas S."/>
            <person name="Albert R."/>
            <person name="Binder M."/>
            <person name="Bloem J."/>
            <person name="Labutti K."/>
            <person name="Salamov A."/>
            <person name="Andreopoulos B."/>
            <person name="Baker S."/>
            <person name="Barry K."/>
            <person name="Bills G."/>
            <person name="Bluhm B."/>
            <person name="Cannon C."/>
            <person name="Castanera R."/>
            <person name="Culley D."/>
            <person name="Daum C."/>
            <person name="Ezra D."/>
            <person name="Gonzalez J."/>
            <person name="Henrissat B."/>
            <person name="Kuo A."/>
            <person name="Liang C."/>
            <person name="Lipzen A."/>
            <person name="Lutzoni F."/>
            <person name="Magnuson J."/>
            <person name="Mondo S."/>
            <person name="Nolan M."/>
            <person name="Ohm R."/>
            <person name="Pangilinan J."/>
            <person name="Park H.-J."/>
            <person name="Ramirez L."/>
            <person name="Alfaro M."/>
            <person name="Sun H."/>
            <person name="Tritt A."/>
            <person name="Yoshinaga Y."/>
            <person name="Zwiers L.-H."/>
            <person name="Turgeon B."/>
            <person name="Goodwin S."/>
            <person name="Spatafora J."/>
            <person name="Crous P."/>
            <person name="Grigoriev I."/>
        </authorList>
    </citation>
    <scope>NUCLEOTIDE SEQUENCE</scope>
    <source>
        <strain evidence="4">CBS 130266</strain>
    </source>
</reference>
<gene>
    <name evidence="4" type="ORF">EJ08DRAFT_578325</name>
</gene>
<dbReference type="Pfam" id="PF07250">
    <property type="entry name" value="Glyoxal_oxid_N"/>
    <property type="match status" value="1"/>
</dbReference>
<dbReference type="Gene3D" id="2.130.10.80">
    <property type="entry name" value="Galactose oxidase/kelch, beta-propeller"/>
    <property type="match status" value="1"/>
</dbReference>
<feature type="domain" description="Glyoxal oxidase N-terminal" evidence="2">
    <location>
        <begin position="62"/>
        <end position="429"/>
    </location>
</feature>
<comment type="caution">
    <text evidence="4">The sequence shown here is derived from an EMBL/GenBank/DDBJ whole genome shotgun (WGS) entry which is preliminary data.</text>
</comment>
<dbReference type="InterPro" id="IPR015202">
    <property type="entry name" value="GO-like_E_set"/>
</dbReference>
<feature type="domain" description="Galactose oxidase-like Early set" evidence="3">
    <location>
        <begin position="455"/>
        <end position="534"/>
    </location>
</feature>
<dbReference type="InterPro" id="IPR014756">
    <property type="entry name" value="Ig_E-set"/>
</dbReference>
<dbReference type="OrthoDB" id="2019572at2759"/>
<evidence type="ECO:0000259" key="2">
    <source>
        <dbReference type="Pfam" id="PF07250"/>
    </source>
</evidence>